<dbReference type="OrthoDB" id="2110451at2759"/>
<reference evidence="8" key="1">
    <citation type="submission" date="2014-03" db="EMBL/GenBank/DDBJ databases">
        <authorList>
            <person name="Casaregola S."/>
        </authorList>
    </citation>
    <scope>NUCLEOTIDE SEQUENCE [LARGE SCALE GENOMIC DNA]</scope>
    <source>
        <strain evidence="8">CLIB 918</strain>
    </source>
</reference>
<dbReference type="PANTHER" id="PTHR13260">
    <property type="entry name" value="ANAPHASE PROMOTING COMPLEX SUBUNIT 4 APC4"/>
    <property type="match status" value="1"/>
</dbReference>
<dbReference type="Pfam" id="PF12896">
    <property type="entry name" value="ANAPC4"/>
    <property type="match status" value="1"/>
</dbReference>
<name>A0A0J9X940_GEOCN</name>
<comment type="caution">
    <text evidence="8">The sequence shown here is derived from an EMBL/GenBank/DDBJ whole genome shotgun (WGS) entry which is preliminary data.</text>
</comment>
<feature type="domain" description="Anaphase-promoting complex subunit 4-like WD40" evidence="6">
    <location>
        <begin position="31"/>
        <end position="123"/>
    </location>
</feature>
<keyword evidence="5" id="KW-0131">Cell cycle</keyword>
<dbReference type="EMBL" id="CCBN010000004">
    <property type="protein sequence ID" value="CDO53317.1"/>
    <property type="molecule type" value="Genomic_DNA"/>
</dbReference>
<organism evidence="8 9">
    <name type="scientific">Geotrichum candidum</name>
    <name type="common">Oospora lactis</name>
    <name type="synonym">Dipodascus geotrichum</name>
    <dbReference type="NCBI Taxonomy" id="1173061"/>
    <lineage>
        <taxon>Eukaryota</taxon>
        <taxon>Fungi</taxon>
        <taxon>Dikarya</taxon>
        <taxon>Ascomycota</taxon>
        <taxon>Saccharomycotina</taxon>
        <taxon>Dipodascomycetes</taxon>
        <taxon>Dipodascales</taxon>
        <taxon>Dipodascaceae</taxon>
        <taxon>Geotrichum</taxon>
    </lineage>
</organism>
<dbReference type="GO" id="GO:0031145">
    <property type="term" value="P:anaphase-promoting complex-dependent catabolic process"/>
    <property type="evidence" value="ECO:0007669"/>
    <property type="project" value="InterPro"/>
</dbReference>
<dbReference type="GO" id="GO:0070979">
    <property type="term" value="P:protein K11-linked ubiquitination"/>
    <property type="evidence" value="ECO:0007669"/>
    <property type="project" value="TreeGrafter"/>
</dbReference>
<gene>
    <name evidence="8" type="ORF">BN980_GECA04s07699g</name>
</gene>
<keyword evidence="2" id="KW-0132">Cell division</keyword>
<sequence>MSSSSSESEEGQEFGDMYAGVAVSTVNPSLVSWCPVMDMIMFALDTKDGGLVVYRVSGQVVWSLSSRKIQLVPKKVAWRHDGRAFALLLKDGSCRVYNTDNGKLLFNLQQPQNEHEWTAIVWNQLQFKDTVQESLPFKTILKLDPIKHIPKLPSIQGPASETSYFVQRAVMEEMIHNNAIKEPEKFEISVILCGSSTGVVSITLYNILNIGSIQINPKARVISINSKQDQTGHVILATNNHSLTLVPITLSFINEYGPYLADVTVTPAQVMATLEYIKDSLNNTRLEMNNMVSANSHFFASLNETINESEHNEGATSTEKGLSNYLKSNNLSEEGEDKATAESLLLDSLLTGSVDPAVENWIQDYLRERGIKKWRKQCFYSYDHIRRTLFDYLLPACERLILFLTELRGLGKWKERGPALGIDADQLDVCITQVAAFTKMANNLIWSLNRQFGLFRYFCTWIEILFEEITGVPFKDQATDGIGKFTVTSKVVEYITEHIYNPDDQDRVDLHRSAEDLLSAYEVLNNSCCQMLESIKSKMLNNTFASDGLTLVETDANKVHANVRIIESEKEGAKCCIAMYKKDSLMITVAQFNFNGTESINNFEIAKFKLGSAESEFTHIEEAQFVSDTEHAILVSGPNKKALFTFHQSPSVFENVPYRPGCSLEQLAESVSSVDIEICRSRIFDDDRFVPAHFTINNHRGVGCIIEKDLRRFILFDAEAEEDGDED</sequence>
<dbReference type="InterPro" id="IPR024977">
    <property type="entry name" value="Apc4-like_WD40_dom"/>
</dbReference>
<protein>
    <recommendedName>
        <fullName evidence="1">Anaphase-promoting complex subunit 4</fullName>
    </recommendedName>
</protein>
<evidence type="ECO:0000256" key="2">
    <source>
        <dbReference type="ARBA" id="ARBA00022618"/>
    </source>
</evidence>
<dbReference type="Proteomes" id="UP000242525">
    <property type="component" value="Unassembled WGS sequence"/>
</dbReference>
<dbReference type="Gene3D" id="2.130.10.10">
    <property type="entry name" value="YVTN repeat-like/Quinoprotein amine dehydrogenase"/>
    <property type="match status" value="1"/>
</dbReference>
<evidence type="ECO:0000256" key="3">
    <source>
        <dbReference type="ARBA" id="ARBA00022776"/>
    </source>
</evidence>
<evidence type="ECO:0000259" key="6">
    <source>
        <dbReference type="Pfam" id="PF12894"/>
    </source>
</evidence>
<dbReference type="InterPro" id="IPR036322">
    <property type="entry name" value="WD40_repeat_dom_sf"/>
</dbReference>
<dbReference type="GO" id="GO:0051301">
    <property type="term" value="P:cell division"/>
    <property type="evidence" value="ECO:0007669"/>
    <property type="project" value="UniProtKB-KW"/>
</dbReference>
<dbReference type="InterPro" id="IPR024789">
    <property type="entry name" value="APC4"/>
</dbReference>
<keyword evidence="9" id="KW-1185">Reference proteome</keyword>
<evidence type="ECO:0000313" key="9">
    <source>
        <dbReference type="Proteomes" id="UP000242525"/>
    </source>
</evidence>
<dbReference type="PANTHER" id="PTHR13260:SF0">
    <property type="entry name" value="ANAPHASE-PROMOTING COMPLEX SUBUNIT 4"/>
    <property type="match status" value="1"/>
</dbReference>
<dbReference type="STRING" id="1173061.A0A0J9X940"/>
<evidence type="ECO:0000313" key="8">
    <source>
        <dbReference type="EMBL" id="CDO53317.1"/>
    </source>
</evidence>
<evidence type="ECO:0000259" key="7">
    <source>
        <dbReference type="Pfam" id="PF12896"/>
    </source>
</evidence>
<dbReference type="SUPFAM" id="SSF50978">
    <property type="entry name" value="WD40 repeat-like"/>
    <property type="match status" value="1"/>
</dbReference>
<accession>A0A0J9X940</accession>
<dbReference type="GO" id="GO:0034399">
    <property type="term" value="C:nuclear periphery"/>
    <property type="evidence" value="ECO:0007669"/>
    <property type="project" value="TreeGrafter"/>
</dbReference>
<dbReference type="GO" id="GO:0005680">
    <property type="term" value="C:anaphase-promoting complex"/>
    <property type="evidence" value="ECO:0007669"/>
    <property type="project" value="InterPro"/>
</dbReference>
<evidence type="ECO:0000256" key="5">
    <source>
        <dbReference type="ARBA" id="ARBA00023306"/>
    </source>
</evidence>
<keyword evidence="4" id="KW-0833">Ubl conjugation pathway</keyword>
<keyword evidence="3" id="KW-0498">Mitosis</keyword>
<evidence type="ECO:0000256" key="1">
    <source>
        <dbReference type="ARBA" id="ARBA00016067"/>
    </source>
</evidence>
<feature type="domain" description="Anaphase-promoting complex subunit 4 long" evidence="7">
    <location>
        <begin position="245"/>
        <end position="469"/>
    </location>
</feature>
<dbReference type="Pfam" id="PF12894">
    <property type="entry name" value="ANAPC4_WD40"/>
    <property type="match status" value="1"/>
</dbReference>
<dbReference type="InterPro" id="IPR024790">
    <property type="entry name" value="APC4_long_dom"/>
</dbReference>
<dbReference type="InterPro" id="IPR015943">
    <property type="entry name" value="WD40/YVTN_repeat-like_dom_sf"/>
</dbReference>
<proteinExistence type="predicted"/>
<dbReference type="AlphaFoldDB" id="A0A0J9X940"/>
<evidence type="ECO:0000256" key="4">
    <source>
        <dbReference type="ARBA" id="ARBA00022786"/>
    </source>
</evidence>